<proteinExistence type="predicted"/>
<dbReference type="SMART" id="SM00345">
    <property type="entry name" value="HTH_GNTR"/>
    <property type="match status" value="1"/>
</dbReference>
<dbReference type="Pfam" id="PF00392">
    <property type="entry name" value="GntR"/>
    <property type="match status" value="1"/>
</dbReference>
<dbReference type="SMART" id="SM00895">
    <property type="entry name" value="FCD"/>
    <property type="match status" value="1"/>
</dbReference>
<dbReference type="PANTHER" id="PTHR43537">
    <property type="entry name" value="TRANSCRIPTIONAL REGULATOR, GNTR FAMILY"/>
    <property type="match status" value="1"/>
</dbReference>
<dbReference type="EMBL" id="JAHKNI010000029">
    <property type="protein sequence ID" value="MBU3068050.1"/>
    <property type="molecule type" value="Genomic_DNA"/>
</dbReference>
<name>A0ABS6BF40_9NOCA</name>
<dbReference type="SUPFAM" id="SSF48008">
    <property type="entry name" value="GntR ligand-binding domain-like"/>
    <property type="match status" value="1"/>
</dbReference>
<dbReference type="InterPro" id="IPR011711">
    <property type="entry name" value="GntR_C"/>
</dbReference>
<evidence type="ECO:0000313" key="5">
    <source>
        <dbReference type="EMBL" id="MBU3068050.1"/>
    </source>
</evidence>
<sequence length="213" mass="24090">MSDRVHDELMSAIRDLRLEPGALLSEAELSVQLGVSRTPLREAISRLVDQGLLSVVSQVRTSVALIDLSQAREACFIRRALETAAFQQACESGGDVGELRRILLRQEQAVADRDVEAFFVSDEDLHQEIFRLGGYPGLWNVIQRSKLQLDRLRRLAFSETVITRDVIDEHIRIVDLLENRDVEEGIRVITVHSRHVLDQAGRVQSEHPGYFTP</sequence>
<feature type="domain" description="HTH gntR-type" evidence="4">
    <location>
        <begin position="1"/>
        <end position="66"/>
    </location>
</feature>
<organism evidence="5 6">
    <name type="scientific">Nocardia albiluteola</name>
    <dbReference type="NCBI Taxonomy" id="2842303"/>
    <lineage>
        <taxon>Bacteria</taxon>
        <taxon>Bacillati</taxon>
        <taxon>Actinomycetota</taxon>
        <taxon>Actinomycetes</taxon>
        <taxon>Mycobacteriales</taxon>
        <taxon>Nocardiaceae</taxon>
        <taxon>Nocardia</taxon>
    </lineage>
</organism>
<dbReference type="Pfam" id="PF07729">
    <property type="entry name" value="FCD"/>
    <property type="match status" value="1"/>
</dbReference>
<evidence type="ECO:0000256" key="1">
    <source>
        <dbReference type="ARBA" id="ARBA00023015"/>
    </source>
</evidence>
<keyword evidence="6" id="KW-1185">Reference proteome</keyword>
<dbReference type="PRINTS" id="PR00035">
    <property type="entry name" value="HTHGNTR"/>
</dbReference>
<dbReference type="Proteomes" id="UP000733379">
    <property type="component" value="Unassembled WGS sequence"/>
</dbReference>
<dbReference type="PROSITE" id="PS50949">
    <property type="entry name" value="HTH_GNTR"/>
    <property type="match status" value="1"/>
</dbReference>
<gene>
    <name evidence="5" type="ORF">KO481_41865</name>
</gene>
<keyword evidence="1" id="KW-0805">Transcription regulation</keyword>
<comment type="caution">
    <text evidence="5">The sequence shown here is derived from an EMBL/GenBank/DDBJ whole genome shotgun (WGS) entry which is preliminary data.</text>
</comment>
<dbReference type="InterPro" id="IPR008920">
    <property type="entry name" value="TF_FadR/GntR_C"/>
</dbReference>
<dbReference type="InterPro" id="IPR036390">
    <property type="entry name" value="WH_DNA-bd_sf"/>
</dbReference>
<dbReference type="Gene3D" id="1.10.10.10">
    <property type="entry name" value="Winged helix-like DNA-binding domain superfamily/Winged helix DNA-binding domain"/>
    <property type="match status" value="1"/>
</dbReference>
<dbReference type="InterPro" id="IPR036388">
    <property type="entry name" value="WH-like_DNA-bd_sf"/>
</dbReference>
<evidence type="ECO:0000256" key="3">
    <source>
        <dbReference type="ARBA" id="ARBA00023163"/>
    </source>
</evidence>
<dbReference type="PANTHER" id="PTHR43537:SF45">
    <property type="entry name" value="GNTR FAMILY REGULATORY PROTEIN"/>
    <property type="match status" value="1"/>
</dbReference>
<dbReference type="RefSeq" id="WP_215924174.1">
    <property type="nucleotide sequence ID" value="NZ_JAHKNI010000029.1"/>
</dbReference>
<dbReference type="Gene3D" id="1.20.120.530">
    <property type="entry name" value="GntR ligand-binding domain-like"/>
    <property type="match status" value="1"/>
</dbReference>
<reference evidence="5 6" key="1">
    <citation type="submission" date="2021-06" db="EMBL/GenBank/DDBJ databases">
        <title>Actinomycetes sequencing.</title>
        <authorList>
            <person name="Shan Q."/>
        </authorList>
    </citation>
    <scope>NUCLEOTIDE SEQUENCE [LARGE SCALE GENOMIC DNA]</scope>
    <source>
        <strain evidence="5 6">NEAU-G5</strain>
    </source>
</reference>
<evidence type="ECO:0000256" key="2">
    <source>
        <dbReference type="ARBA" id="ARBA00023125"/>
    </source>
</evidence>
<keyword evidence="3" id="KW-0804">Transcription</keyword>
<keyword evidence="2" id="KW-0238">DNA-binding</keyword>
<dbReference type="SUPFAM" id="SSF46785">
    <property type="entry name" value="Winged helix' DNA-binding domain"/>
    <property type="match status" value="1"/>
</dbReference>
<evidence type="ECO:0000259" key="4">
    <source>
        <dbReference type="PROSITE" id="PS50949"/>
    </source>
</evidence>
<dbReference type="CDD" id="cd07377">
    <property type="entry name" value="WHTH_GntR"/>
    <property type="match status" value="1"/>
</dbReference>
<dbReference type="InterPro" id="IPR000524">
    <property type="entry name" value="Tscrpt_reg_HTH_GntR"/>
</dbReference>
<accession>A0ABS6BF40</accession>
<evidence type="ECO:0000313" key="6">
    <source>
        <dbReference type="Proteomes" id="UP000733379"/>
    </source>
</evidence>
<protein>
    <submittedName>
        <fullName evidence="5">GntR family transcriptional regulator</fullName>
    </submittedName>
</protein>